<organism evidence="9 10">
    <name type="scientific">Micromonospora saelicesensis</name>
    <dbReference type="NCBI Taxonomy" id="285676"/>
    <lineage>
        <taxon>Bacteria</taxon>
        <taxon>Bacillati</taxon>
        <taxon>Actinomycetota</taxon>
        <taxon>Actinomycetes</taxon>
        <taxon>Micromonosporales</taxon>
        <taxon>Micromonosporaceae</taxon>
        <taxon>Micromonospora</taxon>
    </lineage>
</organism>
<dbReference type="InterPro" id="IPR003439">
    <property type="entry name" value="ABC_transporter-like_ATP-bd"/>
</dbReference>
<dbReference type="InterPro" id="IPR003593">
    <property type="entry name" value="AAA+_ATPase"/>
</dbReference>
<feature type="domain" description="ABC transporter" evidence="8">
    <location>
        <begin position="4"/>
        <end position="229"/>
    </location>
</feature>
<protein>
    <submittedName>
        <fullName evidence="9">Polar-amino-acid-transporting ATPase</fullName>
    </submittedName>
</protein>
<comment type="subcellular location">
    <subcellularLocation>
        <location evidence="1">Cell membrane</location>
        <topology evidence="1">Peripheral membrane protein</topology>
    </subcellularLocation>
</comment>
<evidence type="ECO:0000256" key="6">
    <source>
        <dbReference type="ARBA" id="ARBA00023251"/>
    </source>
</evidence>
<dbReference type="InterPro" id="IPR017871">
    <property type="entry name" value="ABC_transporter-like_CS"/>
</dbReference>
<dbReference type="GO" id="GO:0016887">
    <property type="term" value="F:ATP hydrolysis activity"/>
    <property type="evidence" value="ECO:0007669"/>
    <property type="project" value="InterPro"/>
</dbReference>
<dbReference type="SUPFAM" id="SSF52540">
    <property type="entry name" value="P-loop containing nucleoside triphosphate hydrolases"/>
    <property type="match status" value="1"/>
</dbReference>
<dbReference type="PANTHER" id="PTHR42711:SF5">
    <property type="entry name" value="ABC TRANSPORTER ATP-BINDING PROTEIN NATA"/>
    <property type="match status" value="1"/>
</dbReference>
<gene>
    <name evidence="9" type="ORF">PSN13_00289</name>
</gene>
<evidence type="ECO:0000256" key="1">
    <source>
        <dbReference type="ARBA" id="ARBA00004202"/>
    </source>
</evidence>
<keyword evidence="4" id="KW-0547">Nucleotide-binding</keyword>
<dbReference type="InterPro" id="IPR050763">
    <property type="entry name" value="ABC_transporter_ATP-binding"/>
</dbReference>
<dbReference type="InterPro" id="IPR025302">
    <property type="entry name" value="DrrA1/2-like_C"/>
</dbReference>
<evidence type="ECO:0000256" key="2">
    <source>
        <dbReference type="ARBA" id="ARBA00005417"/>
    </source>
</evidence>
<reference evidence="9 10" key="1">
    <citation type="submission" date="2018-03" db="EMBL/GenBank/DDBJ databases">
        <title>Defining the species Micromonospora saelicesensis and Micromonospora noduli under the framework of genomics.</title>
        <authorList>
            <person name="Riesco R."/>
            <person name="Trujillo M.E."/>
        </authorList>
    </citation>
    <scope>NUCLEOTIDE SEQUENCE [LARGE SCALE GENOMIC DNA]</scope>
    <source>
        <strain evidence="9 10">PSN13</strain>
    </source>
</reference>
<sequence length="356" mass="37149">MPVISIGNLVKTFGAIRALDGLDLHVEQGEVHGFLGPNGSGKSTTIRILLGLLRRDSGDAQVLGADPWRDAVRLHRRLAYVPGDVSLWPNLTGGEAIDLLGQLRGGLDRRRRDELLHRFDLDPTRRCRTYSKGNRQKVAIVAAFSSPVELYVLDEPTSGLDPLMEAVFQDEVRRVKQAGATVLLSSHVLAEVEALCDRVSIIREGRTVESGTLTELRHLTRTAVTVETASPVTGLDVLPGVHDVHEVDGRTHLEVEPAHLDELLGQLIRFGVRALTSTPPTLEQLFLRHYGDAPAAAASGASAAASGASAAASGASAAASGASAAASGASAAASGAPAAGSSDADAQVDAPQGGAR</sequence>
<dbReference type="EMBL" id="PYAG01000001">
    <property type="protein sequence ID" value="RAO39265.1"/>
    <property type="molecule type" value="Genomic_DNA"/>
</dbReference>
<evidence type="ECO:0000259" key="8">
    <source>
        <dbReference type="PROSITE" id="PS50893"/>
    </source>
</evidence>
<evidence type="ECO:0000313" key="9">
    <source>
        <dbReference type="EMBL" id="RAO39265.1"/>
    </source>
</evidence>
<dbReference type="Proteomes" id="UP000249419">
    <property type="component" value="Unassembled WGS sequence"/>
</dbReference>
<proteinExistence type="inferred from homology"/>
<dbReference type="PANTHER" id="PTHR42711">
    <property type="entry name" value="ABC TRANSPORTER ATP-BINDING PROTEIN"/>
    <property type="match status" value="1"/>
</dbReference>
<name>A0A328NTB1_9ACTN</name>
<feature type="compositionally biased region" description="Low complexity" evidence="7">
    <location>
        <begin position="329"/>
        <end position="345"/>
    </location>
</feature>
<dbReference type="PROSITE" id="PS50893">
    <property type="entry name" value="ABC_TRANSPORTER_2"/>
    <property type="match status" value="1"/>
</dbReference>
<dbReference type="Gene3D" id="3.40.50.300">
    <property type="entry name" value="P-loop containing nucleotide triphosphate hydrolases"/>
    <property type="match status" value="1"/>
</dbReference>
<dbReference type="Pfam" id="PF13732">
    <property type="entry name" value="DrrA1-3_C"/>
    <property type="match status" value="1"/>
</dbReference>
<comment type="caution">
    <text evidence="9">The sequence shown here is derived from an EMBL/GenBank/DDBJ whole genome shotgun (WGS) entry which is preliminary data.</text>
</comment>
<evidence type="ECO:0000256" key="7">
    <source>
        <dbReference type="SAM" id="MobiDB-lite"/>
    </source>
</evidence>
<dbReference type="AlphaFoldDB" id="A0A328NTB1"/>
<evidence type="ECO:0000313" key="10">
    <source>
        <dbReference type="Proteomes" id="UP000249419"/>
    </source>
</evidence>
<dbReference type="GO" id="GO:0005524">
    <property type="term" value="F:ATP binding"/>
    <property type="evidence" value="ECO:0007669"/>
    <property type="project" value="UniProtKB-KW"/>
</dbReference>
<dbReference type="PROSITE" id="PS00211">
    <property type="entry name" value="ABC_TRANSPORTER_1"/>
    <property type="match status" value="1"/>
</dbReference>
<evidence type="ECO:0000256" key="5">
    <source>
        <dbReference type="ARBA" id="ARBA00022840"/>
    </source>
</evidence>
<dbReference type="CDD" id="cd03230">
    <property type="entry name" value="ABC_DR_subfamily_A"/>
    <property type="match status" value="1"/>
</dbReference>
<evidence type="ECO:0000256" key="4">
    <source>
        <dbReference type="ARBA" id="ARBA00022741"/>
    </source>
</evidence>
<feature type="region of interest" description="Disordered" evidence="7">
    <location>
        <begin position="329"/>
        <end position="356"/>
    </location>
</feature>
<dbReference type="GO" id="GO:0005886">
    <property type="term" value="C:plasma membrane"/>
    <property type="evidence" value="ECO:0007669"/>
    <property type="project" value="UniProtKB-SubCell"/>
</dbReference>
<dbReference type="SMART" id="SM00382">
    <property type="entry name" value="AAA"/>
    <property type="match status" value="1"/>
</dbReference>
<keyword evidence="3" id="KW-0813">Transport</keyword>
<keyword evidence="5" id="KW-0067">ATP-binding</keyword>
<dbReference type="Pfam" id="PF00005">
    <property type="entry name" value="ABC_tran"/>
    <property type="match status" value="1"/>
</dbReference>
<dbReference type="GO" id="GO:0046677">
    <property type="term" value="P:response to antibiotic"/>
    <property type="evidence" value="ECO:0007669"/>
    <property type="project" value="UniProtKB-KW"/>
</dbReference>
<accession>A0A328NTB1</accession>
<keyword evidence="6" id="KW-0046">Antibiotic resistance</keyword>
<comment type="similarity">
    <text evidence="2">Belongs to the ABC transporter superfamily.</text>
</comment>
<evidence type="ECO:0000256" key="3">
    <source>
        <dbReference type="ARBA" id="ARBA00022448"/>
    </source>
</evidence>
<dbReference type="InterPro" id="IPR027417">
    <property type="entry name" value="P-loop_NTPase"/>
</dbReference>